<evidence type="ECO:0000256" key="1">
    <source>
        <dbReference type="ARBA" id="ARBA00004906"/>
    </source>
</evidence>
<evidence type="ECO:0000313" key="3">
    <source>
        <dbReference type="Proteomes" id="UP000265520"/>
    </source>
</evidence>
<dbReference type="Gene3D" id="3.30.710.10">
    <property type="entry name" value="Potassium Channel Kv1.1, Chain A"/>
    <property type="match status" value="1"/>
</dbReference>
<dbReference type="AlphaFoldDB" id="A0A392LZD6"/>
<proteinExistence type="predicted"/>
<reference evidence="2 3" key="1">
    <citation type="journal article" date="2018" name="Front. Plant Sci.">
        <title>Red Clover (Trifolium pratense) and Zigzag Clover (T. medium) - A Picture of Genomic Similarities and Differences.</title>
        <authorList>
            <person name="Dluhosova J."/>
            <person name="Istvanek J."/>
            <person name="Nedelnik J."/>
            <person name="Repkova J."/>
        </authorList>
    </citation>
    <scope>NUCLEOTIDE SEQUENCE [LARGE SCALE GENOMIC DNA]</scope>
    <source>
        <strain evidence="3">cv. 10/8</strain>
        <tissue evidence="2">Leaf</tissue>
    </source>
</reference>
<dbReference type="SUPFAM" id="SSF54695">
    <property type="entry name" value="POZ domain"/>
    <property type="match status" value="1"/>
</dbReference>
<feature type="non-terminal residue" evidence="2">
    <location>
        <position position="1"/>
    </location>
</feature>
<sequence>EISDWQFHLNGPFECTPGIELREAYCIERRKLSSPLLQDVQEPYPGLHQEIQELLELISHDENKLTKINTLDGSIMADRDVLCSKSRVLKEMLRDPNDTVTMDMTSLCCQIFIKNLDNFRSDEILWRDGKMLLEAAKKYEVTDLTKDIEKRLARDITTENVVERLKIAYVYQLETLRVQCTRLLVEFGKIHKIENDFGDFITSVDKDLLCKIFYDFIL</sequence>
<comment type="pathway">
    <text evidence="1">Protein modification; protein ubiquitination.</text>
</comment>
<dbReference type="Proteomes" id="UP000265520">
    <property type="component" value="Unassembled WGS sequence"/>
</dbReference>
<dbReference type="PANTHER" id="PTHR46672">
    <property type="entry name" value="OS08G0495500 PROTEIN-RELATED"/>
    <property type="match status" value="1"/>
</dbReference>
<name>A0A392LZD6_9FABA</name>
<accession>A0A392LZD6</accession>
<protein>
    <submittedName>
        <fullName evidence="2">BTB/POZ domain-containing protein</fullName>
    </submittedName>
</protein>
<dbReference type="InterPro" id="IPR044714">
    <property type="entry name" value="AtSIBP1-like"/>
</dbReference>
<keyword evidence="3" id="KW-1185">Reference proteome</keyword>
<evidence type="ECO:0000313" key="2">
    <source>
        <dbReference type="EMBL" id="MCH80335.1"/>
    </source>
</evidence>
<dbReference type="InterPro" id="IPR011333">
    <property type="entry name" value="SKP1/BTB/POZ_sf"/>
</dbReference>
<organism evidence="2 3">
    <name type="scientific">Trifolium medium</name>
    <dbReference type="NCBI Taxonomy" id="97028"/>
    <lineage>
        <taxon>Eukaryota</taxon>
        <taxon>Viridiplantae</taxon>
        <taxon>Streptophyta</taxon>
        <taxon>Embryophyta</taxon>
        <taxon>Tracheophyta</taxon>
        <taxon>Spermatophyta</taxon>
        <taxon>Magnoliopsida</taxon>
        <taxon>eudicotyledons</taxon>
        <taxon>Gunneridae</taxon>
        <taxon>Pentapetalae</taxon>
        <taxon>rosids</taxon>
        <taxon>fabids</taxon>
        <taxon>Fabales</taxon>
        <taxon>Fabaceae</taxon>
        <taxon>Papilionoideae</taxon>
        <taxon>50 kb inversion clade</taxon>
        <taxon>NPAAA clade</taxon>
        <taxon>Hologalegina</taxon>
        <taxon>IRL clade</taxon>
        <taxon>Trifolieae</taxon>
        <taxon>Trifolium</taxon>
    </lineage>
</organism>
<gene>
    <name evidence="2" type="ORF">A2U01_0001102</name>
</gene>
<dbReference type="EMBL" id="LXQA010000935">
    <property type="protein sequence ID" value="MCH80335.1"/>
    <property type="molecule type" value="Genomic_DNA"/>
</dbReference>
<comment type="caution">
    <text evidence="2">The sequence shown here is derived from an EMBL/GenBank/DDBJ whole genome shotgun (WGS) entry which is preliminary data.</text>
</comment>
<dbReference type="PANTHER" id="PTHR46672:SF4">
    <property type="entry name" value="OS08G0495500 PROTEIN"/>
    <property type="match status" value="1"/>
</dbReference>